<dbReference type="EMBL" id="KI395608">
    <property type="protein sequence ID" value="ERM97959.1"/>
    <property type="molecule type" value="Genomic_DNA"/>
</dbReference>
<dbReference type="Proteomes" id="UP000017836">
    <property type="component" value="Unassembled WGS sequence"/>
</dbReference>
<dbReference type="HOGENOM" id="CLU_3038492_0_0_1"/>
<reference evidence="2" key="1">
    <citation type="journal article" date="2013" name="Science">
        <title>The Amborella genome and the evolution of flowering plants.</title>
        <authorList>
            <consortium name="Amborella Genome Project"/>
        </authorList>
    </citation>
    <scope>NUCLEOTIDE SEQUENCE [LARGE SCALE GENOMIC DNA]</scope>
</reference>
<name>W1NTN1_AMBTC</name>
<accession>W1NTN1</accession>
<proteinExistence type="predicted"/>
<dbReference type="AlphaFoldDB" id="W1NTN1"/>
<dbReference type="Gramene" id="ERM97959">
    <property type="protein sequence ID" value="ERM97959"/>
    <property type="gene ID" value="AMTR_s00117p00086080"/>
</dbReference>
<protein>
    <submittedName>
        <fullName evidence="1">Uncharacterized protein</fullName>
    </submittedName>
</protein>
<evidence type="ECO:0000313" key="1">
    <source>
        <dbReference type="EMBL" id="ERM97959.1"/>
    </source>
</evidence>
<organism evidence="1 2">
    <name type="scientific">Amborella trichopoda</name>
    <dbReference type="NCBI Taxonomy" id="13333"/>
    <lineage>
        <taxon>Eukaryota</taxon>
        <taxon>Viridiplantae</taxon>
        <taxon>Streptophyta</taxon>
        <taxon>Embryophyta</taxon>
        <taxon>Tracheophyta</taxon>
        <taxon>Spermatophyta</taxon>
        <taxon>Magnoliopsida</taxon>
        <taxon>Amborellales</taxon>
        <taxon>Amborellaceae</taxon>
        <taxon>Amborella</taxon>
    </lineage>
</organism>
<evidence type="ECO:0000313" key="2">
    <source>
        <dbReference type="Proteomes" id="UP000017836"/>
    </source>
</evidence>
<keyword evidence="2" id="KW-1185">Reference proteome</keyword>
<sequence length="67" mass="7183">MRKVINMFSYANALPFNSAISYYYPLMVSAIADAGPGFKAPIVKDLAGPCLEVVVHNCVVQGLLVGH</sequence>
<gene>
    <name evidence="1" type="ORF">AMTR_s00117p00086080</name>
</gene>